<accession>A0A1Y3XSF5</accession>
<evidence type="ECO:0000313" key="1">
    <source>
        <dbReference type="EMBL" id="OUN88444.1"/>
    </source>
</evidence>
<comment type="caution">
    <text evidence="1">The sequence shown here is derived from an EMBL/GenBank/DDBJ whole genome shotgun (WGS) entry which is preliminary data.</text>
</comment>
<name>A0A1Y3XSF5_9ACTN</name>
<reference evidence="2" key="1">
    <citation type="submission" date="2017-04" db="EMBL/GenBank/DDBJ databases">
        <title>Function of individual gut microbiota members based on whole genome sequencing of pure cultures obtained from chicken caecum.</title>
        <authorList>
            <person name="Medvecky M."/>
            <person name="Cejkova D."/>
            <person name="Polansky O."/>
            <person name="Karasova D."/>
            <person name="Kubasova T."/>
            <person name="Cizek A."/>
            <person name="Rychlik I."/>
        </authorList>
    </citation>
    <scope>NUCLEOTIDE SEQUENCE [LARGE SCALE GENOMIC DNA]</scope>
    <source>
        <strain evidence="2">An5</strain>
    </source>
</reference>
<dbReference type="RefSeq" id="WP_071784310.1">
    <property type="nucleotide sequence ID" value="NZ_CABKRW010000110.1"/>
</dbReference>
<gene>
    <name evidence="1" type="ORF">B5G02_06600</name>
</gene>
<dbReference type="Pfam" id="PF20293">
    <property type="entry name" value="MC6"/>
    <property type="match status" value="1"/>
</dbReference>
<organism evidence="1 2">
    <name type="scientific">[Collinsella] massiliensis</name>
    <dbReference type="NCBI Taxonomy" id="1232426"/>
    <lineage>
        <taxon>Bacteria</taxon>
        <taxon>Bacillati</taxon>
        <taxon>Actinomycetota</taxon>
        <taxon>Coriobacteriia</taxon>
        <taxon>Coriobacteriales</taxon>
        <taxon>Coriobacteriaceae</taxon>
        <taxon>Enorma</taxon>
    </lineage>
</organism>
<dbReference type="Proteomes" id="UP000195781">
    <property type="component" value="Unassembled WGS sequence"/>
</dbReference>
<evidence type="ECO:0000313" key="2">
    <source>
        <dbReference type="Proteomes" id="UP000195781"/>
    </source>
</evidence>
<dbReference type="AlphaFoldDB" id="A0A1Y3XSF5"/>
<sequence length="93" mass="10498">MLLLDRNNEPTSTVYYLAASTYDYVGKHDGIDASNLYQGVMLDVVGKNVSYDFFLMALDFLYLLDCIAVDKKGGLHVHQVIANPQHRNEYSHA</sequence>
<dbReference type="EMBL" id="NFIE01000013">
    <property type="protein sequence ID" value="OUN88444.1"/>
    <property type="molecule type" value="Genomic_DNA"/>
</dbReference>
<dbReference type="InterPro" id="IPR046897">
    <property type="entry name" value="ABC-3C_MC6"/>
</dbReference>
<proteinExistence type="predicted"/>
<keyword evidence="2" id="KW-1185">Reference proteome</keyword>
<protein>
    <submittedName>
        <fullName evidence="1">Uncharacterized protein</fullName>
    </submittedName>
</protein>
<dbReference type="OrthoDB" id="3197253at2"/>